<dbReference type="SUPFAM" id="SSF54593">
    <property type="entry name" value="Glyoxalase/Bleomycin resistance protein/Dihydroxybiphenyl dioxygenase"/>
    <property type="match status" value="1"/>
</dbReference>
<dbReference type="InterPro" id="IPR037523">
    <property type="entry name" value="VOC_core"/>
</dbReference>
<dbReference type="PANTHER" id="PTHR33993">
    <property type="entry name" value="GLYOXALASE-RELATED"/>
    <property type="match status" value="1"/>
</dbReference>
<evidence type="ECO:0000313" key="2">
    <source>
        <dbReference type="EMBL" id="SFN13397.1"/>
    </source>
</evidence>
<sequence length="158" mass="18131">MIKNKKVPFVRFLYGTIILLLLLSCTPKEKNMTPSNPVVYFEIPVTDMKRAEQFYTNVFNFSFEKEDIDGYEMSLFPFEEKSSGITGALAKGDVYQPTKDGIIIYFKTENMDQSLAKVLQNGGKILYPRKINEKYGFAVSEFEDSEGNRIALHETIKK</sequence>
<dbReference type="RefSeq" id="WP_228430697.1">
    <property type="nucleotide sequence ID" value="NZ_FOVD01000001.1"/>
</dbReference>
<feature type="domain" description="VOC" evidence="1">
    <location>
        <begin position="37"/>
        <end position="155"/>
    </location>
</feature>
<organism evidence="2 3">
    <name type="scientific">Chryseobacterium oleae</name>
    <dbReference type="NCBI Taxonomy" id="491207"/>
    <lineage>
        <taxon>Bacteria</taxon>
        <taxon>Pseudomonadati</taxon>
        <taxon>Bacteroidota</taxon>
        <taxon>Flavobacteriia</taxon>
        <taxon>Flavobacteriales</taxon>
        <taxon>Weeksellaceae</taxon>
        <taxon>Chryseobacterium group</taxon>
        <taxon>Chryseobacterium</taxon>
    </lineage>
</organism>
<keyword evidence="3" id="KW-1185">Reference proteome</keyword>
<dbReference type="PROSITE" id="PS51257">
    <property type="entry name" value="PROKAR_LIPOPROTEIN"/>
    <property type="match status" value="1"/>
</dbReference>
<dbReference type="InterPro" id="IPR052164">
    <property type="entry name" value="Anthracycline_SecMetBiosynth"/>
</dbReference>
<evidence type="ECO:0000259" key="1">
    <source>
        <dbReference type="PROSITE" id="PS51819"/>
    </source>
</evidence>
<protein>
    <recommendedName>
        <fullName evidence="1">VOC domain-containing protein</fullName>
    </recommendedName>
</protein>
<name>A0A1I4WIV8_CHROL</name>
<reference evidence="3" key="1">
    <citation type="submission" date="2016-10" db="EMBL/GenBank/DDBJ databases">
        <authorList>
            <person name="Varghese N."/>
            <person name="Submissions S."/>
        </authorList>
    </citation>
    <scope>NUCLEOTIDE SEQUENCE [LARGE SCALE GENOMIC DNA]</scope>
    <source>
        <strain evidence="3">DSM 25575</strain>
    </source>
</reference>
<dbReference type="CDD" id="cd07247">
    <property type="entry name" value="SgaA_N_like"/>
    <property type="match status" value="1"/>
</dbReference>
<dbReference type="AlphaFoldDB" id="A0A1I4WIV8"/>
<dbReference type="EMBL" id="FOVD01000001">
    <property type="protein sequence ID" value="SFN13397.1"/>
    <property type="molecule type" value="Genomic_DNA"/>
</dbReference>
<gene>
    <name evidence="2" type="ORF">SAMN05421594_1248</name>
</gene>
<dbReference type="Gene3D" id="3.10.180.10">
    <property type="entry name" value="2,3-Dihydroxybiphenyl 1,2-Dioxygenase, domain 1"/>
    <property type="match status" value="1"/>
</dbReference>
<dbReference type="Pfam" id="PF00903">
    <property type="entry name" value="Glyoxalase"/>
    <property type="match status" value="1"/>
</dbReference>
<dbReference type="InterPro" id="IPR004360">
    <property type="entry name" value="Glyas_Fos-R_dOase_dom"/>
</dbReference>
<dbReference type="InterPro" id="IPR029068">
    <property type="entry name" value="Glyas_Bleomycin-R_OHBP_Dase"/>
</dbReference>
<dbReference type="PROSITE" id="PS51819">
    <property type="entry name" value="VOC"/>
    <property type="match status" value="1"/>
</dbReference>
<proteinExistence type="predicted"/>
<dbReference type="PANTHER" id="PTHR33993:SF2">
    <property type="entry name" value="VOC DOMAIN-CONTAINING PROTEIN"/>
    <property type="match status" value="1"/>
</dbReference>
<accession>A0A1I4WIV8</accession>
<dbReference type="Proteomes" id="UP000198769">
    <property type="component" value="Unassembled WGS sequence"/>
</dbReference>
<evidence type="ECO:0000313" key="3">
    <source>
        <dbReference type="Proteomes" id="UP000198769"/>
    </source>
</evidence>